<dbReference type="Proteomes" id="UP000595140">
    <property type="component" value="Unassembled WGS sequence"/>
</dbReference>
<keyword evidence="2" id="KW-1185">Reference proteome</keyword>
<reference evidence="1 2" key="1">
    <citation type="submission" date="2018-04" db="EMBL/GenBank/DDBJ databases">
        <authorList>
            <person name="Vogel A."/>
        </authorList>
    </citation>
    <scope>NUCLEOTIDE SEQUENCE [LARGE SCALE GENOMIC DNA]</scope>
</reference>
<dbReference type="EMBL" id="OOIL02000370">
    <property type="protein sequence ID" value="VFQ64119.1"/>
    <property type="molecule type" value="Genomic_DNA"/>
</dbReference>
<accession>A0A484KLX3</accession>
<sequence>MPKLQVSIVSPNWQEDLTSAHFKGLFDPDNAEQRRSGLKGAPICPHSNLSSGSCSKIAGLKDTINKPKFSKNREAGVGRASASTLPLRLGRPTGLAALVTSFHGRQARMILKADFESILDFRVLRGALNHRHGPDVGLWRLSRACSSGTAEWEDAPGLIRPPVEVFEVAADRPHKPIISTSSIMNW</sequence>
<organism evidence="1 2">
    <name type="scientific">Cuscuta campestris</name>
    <dbReference type="NCBI Taxonomy" id="132261"/>
    <lineage>
        <taxon>Eukaryota</taxon>
        <taxon>Viridiplantae</taxon>
        <taxon>Streptophyta</taxon>
        <taxon>Embryophyta</taxon>
        <taxon>Tracheophyta</taxon>
        <taxon>Spermatophyta</taxon>
        <taxon>Magnoliopsida</taxon>
        <taxon>eudicotyledons</taxon>
        <taxon>Gunneridae</taxon>
        <taxon>Pentapetalae</taxon>
        <taxon>asterids</taxon>
        <taxon>lamiids</taxon>
        <taxon>Solanales</taxon>
        <taxon>Convolvulaceae</taxon>
        <taxon>Cuscuteae</taxon>
        <taxon>Cuscuta</taxon>
        <taxon>Cuscuta subgen. Grammica</taxon>
        <taxon>Cuscuta sect. Cleistogrammica</taxon>
    </lineage>
</organism>
<proteinExistence type="predicted"/>
<name>A0A484KLX3_9ASTE</name>
<evidence type="ECO:0000313" key="2">
    <source>
        <dbReference type="Proteomes" id="UP000595140"/>
    </source>
</evidence>
<evidence type="ECO:0000313" key="1">
    <source>
        <dbReference type="EMBL" id="VFQ64119.1"/>
    </source>
</evidence>
<protein>
    <submittedName>
        <fullName evidence="1">Uncharacterized protein</fullName>
    </submittedName>
</protein>
<gene>
    <name evidence="1" type="ORF">CCAM_LOCUS5895</name>
</gene>
<dbReference type="AlphaFoldDB" id="A0A484KLX3"/>